<dbReference type="RefSeq" id="WP_188711620.1">
    <property type="nucleotide sequence ID" value="NZ_BMHO01000001.1"/>
</dbReference>
<feature type="domain" description="Glycosyltransferase 2-like" evidence="1">
    <location>
        <begin position="17"/>
        <end position="176"/>
    </location>
</feature>
<name>A0A916Y8H2_9MICO</name>
<proteinExistence type="predicted"/>
<protein>
    <recommendedName>
        <fullName evidence="1">Glycosyltransferase 2-like domain-containing protein</fullName>
    </recommendedName>
</protein>
<comment type="caution">
    <text evidence="2">The sequence shown here is derived from an EMBL/GenBank/DDBJ whole genome shotgun (WGS) entry which is preliminary data.</text>
</comment>
<reference evidence="2" key="2">
    <citation type="submission" date="2020-09" db="EMBL/GenBank/DDBJ databases">
        <authorList>
            <person name="Sun Q."/>
            <person name="Zhou Y."/>
        </authorList>
    </citation>
    <scope>NUCLEOTIDE SEQUENCE</scope>
    <source>
        <strain evidence="2">CGMCC 1.15152</strain>
    </source>
</reference>
<dbReference type="Proteomes" id="UP000633205">
    <property type="component" value="Unassembled WGS sequence"/>
</dbReference>
<reference evidence="2" key="1">
    <citation type="journal article" date="2014" name="Int. J. Syst. Evol. Microbiol.">
        <title>Complete genome sequence of Corynebacterium casei LMG S-19264T (=DSM 44701T), isolated from a smear-ripened cheese.</title>
        <authorList>
            <consortium name="US DOE Joint Genome Institute (JGI-PGF)"/>
            <person name="Walter F."/>
            <person name="Albersmeier A."/>
            <person name="Kalinowski J."/>
            <person name="Ruckert C."/>
        </authorList>
    </citation>
    <scope>NUCLEOTIDE SEQUENCE</scope>
    <source>
        <strain evidence="2">CGMCC 1.15152</strain>
    </source>
</reference>
<dbReference type="PANTHER" id="PTHR22916:SF3">
    <property type="entry name" value="UDP-GLCNAC:BETAGAL BETA-1,3-N-ACETYLGLUCOSAMINYLTRANSFERASE-LIKE PROTEIN 1"/>
    <property type="match status" value="1"/>
</dbReference>
<keyword evidence="3" id="KW-1185">Reference proteome</keyword>
<dbReference type="InterPro" id="IPR029044">
    <property type="entry name" value="Nucleotide-diphossugar_trans"/>
</dbReference>
<evidence type="ECO:0000313" key="3">
    <source>
        <dbReference type="Proteomes" id="UP000633205"/>
    </source>
</evidence>
<dbReference type="GO" id="GO:0016758">
    <property type="term" value="F:hexosyltransferase activity"/>
    <property type="evidence" value="ECO:0007669"/>
    <property type="project" value="UniProtKB-ARBA"/>
</dbReference>
<dbReference type="Pfam" id="PF00535">
    <property type="entry name" value="Glycos_transf_2"/>
    <property type="match status" value="1"/>
</dbReference>
<dbReference type="PANTHER" id="PTHR22916">
    <property type="entry name" value="GLYCOSYLTRANSFERASE"/>
    <property type="match status" value="1"/>
</dbReference>
<evidence type="ECO:0000313" key="2">
    <source>
        <dbReference type="EMBL" id="GGD35207.1"/>
    </source>
</evidence>
<accession>A0A916Y8H2</accession>
<dbReference type="SUPFAM" id="SSF53448">
    <property type="entry name" value="Nucleotide-diphospho-sugar transferases"/>
    <property type="match status" value="1"/>
</dbReference>
<dbReference type="InterPro" id="IPR001173">
    <property type="entry name" value="Glyco_trans_2-like"/>
</dbReference>
<dbReference type="EMBL" id="BMHO01000001">
    <property type="protein sequence ID" value="GGD35207.1"/>
    <property type="molecule type" value="Genomic_DNA"/>
</dbReference>
<dbReference type="CDD" id="cd00761">
    <property type="entry name" value="Glyco_tranf_GTA_type"/>
    <property type="match status" value="1"/>
</dbReference>
<evidence type="ECO:0000259" key="1">
    <source>
        <dbReference type="Pfam" id="PF00535"/>
    </source>
</evidence>
<organism evidence="2 3">
    <name type="scientific">Microbacterium faecale</name>
    <dbReference type="NCBI Taxonomy" id="1804630"/>
    <lineage>
        <taxon>Bacteria</taxon>
        <taxon>Bacillati</taxon>
        <taxon>Actinomycetota</taxon>
        <taxon>Actinomycetes</taxon>
        <taxon>Micrococcales</taxon>
        <taxon>Microbacteriaceae</taxon>
        <taxon>Microbacterium</taxon>
    </lineage>
</organism>
<dbReference type="AlphaFoldDB" id="A0A916Y8H2"/>
<gene>
    <name evidence="2" type="ORF">GCM10010915_14610</name>
</gene>
<sequence>MSGSSRAEHASDAPLLSVVIPTHNVRPWLRQLLDSVLRQLDDLEVIVVDDRSDDGTVEDAGAVAARDPRVTVIASPGQGGGSARNAGAERARGRYLVFADGDDLIPDGAYAALTESLERSGSDMAVGDYLKFRAVDTWRPTAAMPAFDRPAEGISLADEPTLIYSRPCWNRAFRREFWTGSGIRFPDVPRSNDIVPMVTALLAARSIDIIADAVYVYRERPGSGSMTARAGAGTSLVSYLTQEAECARLVSEAALPALEEVYADLVWDRDGFVAVNRYLLAWEAPSEADDEVAAALHALLEAVRAPDAIGSLRRATLELAARGEFDAGHAIARVAGGHPEGTDSTEERADLVATWRALLAADSAWSDEERALVLERLSRQLAQPRAAGSEWRQLVEQARDMLGERARLFAVDAWQEPSDDDARREMRARIGARVDRVSGGDLLVIEGTVSADAASVADDPRPALFDGEAALAAGERRVIDAANVTWRTAADGVRSWSAAFPAASLPLHRPLTPVVVAGDAITNIDAAFELPPYSPRDAFLYDVVDRILVVRRRRHWLVRGVRRLLP</sequence>
<dbReference type="Gene3D" id="3.90.550.10">
    <property type="entry name" value="Spore Coat Polysaccharide Biosynthesis Protein SpsA, Chain A"/>
    <property type="match status" value="1"/>
</dbReference>